<reference evidence="1 2" key="1">
    <citation type="journal article" date="2019" name="Int. J. Syst. Evol. Microbiol.">
        <title>The Global Catalogue of Microorganisms (GCM) 10K type strain sequencing project: providing services to taxonomists for standard genome sequencing and annotation.</title>
        <authorList>
            <consortium name="The Broad Institute Genomics Platform"/>
            <consortium name="The Broad Institute Genome Sequencing Center for Infectious Disease"/>
            <person name="Wu L."/>
            <person name="Ma J."/>
        </authorList>
    </citation>
    <scope>NUCLEOTIDE SEQUENCE [LARGE SCALE GENOMIC DNA]</scope>
    <source>
        <strain evidence="1 2">JCM 14969</strain>
    </source>
</reference>
<dbReference type="EMBL" id="BAAAOS010000053">
    <property type="protein sequence ID" value="GAA1603723.1"/>
    <property type="molecule type" value="Genomic_DNA"/>
</dbReference>
<evidence type="ECO:0000313" key="1">
    <source>
        <dbReference type="EMBL" id="GAA1603723.1"/>
    </source>
</evidence>
<evidence type="ECO:0008006" key="3">
    <source>
        <dbReference type="Google" id="ProtNLM"/>
    </source>
</evidence>
<comment type="caution">
    <text evidence="1">The sequence shown here is derived from an EMBL/GenBank/DDBJ whole genome shotgun (WGS) entry which is preliminary data.</text>
</comment>
<dbReference type="Proteomes" id="UP001500393">
    <property type="component" value="Unassembled WGS sequence"/>
</dbReference>
<organism evidence="1 2">
    <name type="scientific">Kribbella sancticallisti</name>
    <dbReference type="NCBI Taxonomy" id="460087"/>
    <lineage>
        <taxon>Bacteria</taxon>
        <taxon>Bacillati</taxon>
        <taxon>Actinomycetota</taxon>
        <taxon>Actinomycetes</taxon>
        <taxon>Propionibacteriales</taxon>
        <taxon>Kribbellaceae</taxon>
        <taxon>Kribbella</taxon>
    </lineage>
</organism>
<name>A0ABN2EFK4_9ACTN</name>
<protein>
    <recommendedName>
        <fullName evidence="3">DksA C4-type domain-containing protein</fullName>
    </recommendedName>
</protein>
<sequence length="84" mass="9115">MSDLVPHINDAVEAGKNWFADLTAQALLFDDLAKHPHSILRVDAVRAELHEEVEAGGIIACDVCGDDPDEHVLDPGPHPEDALR</sequence>
<evidence type="ECO:0000313" key="2">
    <source>
        <dbReference type="Proteomes" id="UP001500393"/>
    </source>
</evidence>
<keyword evidence="2" id="KW-1185">Reference proteome</keyword>
<gene>
    <name evidence="1" type="ORF">GCM10009789_67170</name>
</gene>
<proteinExistence type="predicted"/>
<accession>A0ABN2EFK4</accession>